<comment type="subcellular location">
    <subcellularLocation>
        <location evidence="1">Membrane</location>
        <topology evidence="1">Multi-pass membrane protein</topology>
    </subcellularLocation>
</comment>
<gene>
    <name evidence="7" type="ORF">H8Z76_11820</name>
</gene>
<feature type="compositionally biased region" description="Basic and acidic residues" evidence="5">
    <location>
        <begin position="73"/>
        <end position="86"/>
    </location>
</feature>
<dbReference type="RefSeq" id="WP_186982576.1">
    <property type="nucleotide sequence ID" value="NZ_JACOQH010000010.1"/>
</dbReference>
<keyword evidence="8" id="KW-1185">Reference proteome</keyword>
<evidence type="ECO:0000256" key="2">
    <source>
        <dbReference type="ARBA" id="ARBA00022692"/>
    </source>
</evidence>
<feature type="region of interest" description="Disordered" evidence="5">
    <location>
        <begin position="73"/>
        <end position="110"/>
    </location>
</feature>
<keyword evidence="4 6" id="KW-0472">Membrane</keyword>
<proteinExistence type="predicted"/>
<protein>
    <submittedName>
        <fullName evidence="7">CvpA family protein</fullName>
    </submittedName>
</protein>
<evidence type="ECO:0000256" key="4">
    <source>
        <dbReference type="ARBA" id="ARBA00023136"/>
    </source>
</evidence>
<reference evidence="7 8" key="1">
    <citation type="submission" date="2020-08" db="EMBL/GenBank/DDBJ databases">
        <title>Genome public.</title>
        <authorList>
            <person name="Liu C."/>
            <person name="Sun Q."/>
        </authorList>
    </citation>
    <scope>NUCLEOTIDE SEQUENCE [LARGE SCALE GENOMIC DNA]</scope>
    <source>
        <strain evidence="7 8">BX0805</strain>
    </source>
</reference>
<feature type="compositionally biased region" description="Acidic residues" evidence="5">
    <location>
        <begin position="92"/>
        <end position="106"/>
    </location>
</feature>
<comment type="caution">
    <text evidence="7">The sequence shown here is derived from an EMBL/GenBank/DDBJ whole genome shotgun (WGS) entry which is preliminary data.</text>
</comment>
<evidence type="ECO:0000313" key="8">
    <source>
        <dbReference type="Proteomes" id="UP000621540"/>
    </source>
</evidence>
<evidence type="ECO:0000313" key="7">
    <source>
        <dbReference type="EMBL" id="MBC5754684.1"/>
    </source>
</evidence>
<feature type="transmembrane region" description="Helical" evidence="6">
    <location>
        <begin position="25"/>
        <end position="44"/>
    </location>
</feature>
<dbReference type="Proteomes" id="UP000621540">
    <property type="component" value="Unassembled WGS sequence"/>
</dbReference>
<evidence type="ECO:0000256" key="1">
    <source>
        <dbReference type="ARBA" id="ARBA00004141"/>
    </source>
</evidence>
<evidence type="ECO:0000256" key="3">
    <source>
        <dbReference type="ARBA" id="ARBA00022989"/>
    </source>
</evidence>
<feature type="transmembrane region" description="Helical" evidence="6">
    <location>
        <begin position="153"/>
        <end position="177"/>
    </location>
</feature>
<keyword evidence="3 6" id="KW-1133">Transmembrane helix</keyword>
<keyword evidence="2 6" id="KW-0812">Transmembrane</keyword>
<evidence type="ECO:0000256" key="5">
    <source>
        <dbReference type="SAM" id="MobiDB-lite"/>
    </source>
</evidence>
<name>A0ABR7ID16_9FIRM</name>
<accession>A0ABR7ID16</accession>
<sequence>MNWLLVGVLFTLAFCTIKGYQKGFIRVAFSLVSFFLVIAFVTWAEPYISDYLENNTGIYTAIQEKCEEQLKKSVENGANAEEKEQASQDVENTGEDTGADPNAEEGNEPKSSLEMAGIVLPKAWEQQLIDHGIGVADQFLENSGVYTQIAEILAHYIISGIAFFLAYVIAVVLLKVISRLLNLVSRLPVIYGVNKMLGVAAGFIQGMLYIWLFFYLIAICCTSSFGIQMNRYIDQSSLLTWLYNNNPLLGLLMWFL</sequence>
<dbReference type="EMBL" id="JACOQH010000010">
    <property type="protein sequence ID" value="MBC5754684.1"/>
    <property type="molecule type" value="Genomic_DNA"/>
</dbReference>
<evidence type="ECO:0000256" key="6">
    <source>
        <dbReference type="SAM" id="Phobius"/>
    </source>
</evidence>
<dbReference type="InterPro" id="IPR003825">
    <property type="entry name" value="Colicin-V_CvpA"/>
</dbReference>
<dbReference type="Pfam" id="PF02674">
    <property type="entry name" value="Colicin_V"/>
    <property type="match status" value="1"/>
</dbReference>
<organism evidence="7 8">
    <name type="scientific">Roseburia yibonii</name>
    <dbReference type="NCBI Taxonomy" id="2763063"/>
    <lineage>
        <taxon>Bacteria</taxon>
        <taxon>Bacillati</taxon>
        <taxon>Bacillota</taxon>
        <taxon>Clostridia</taxon>
        <taxon>Lachnospirales</taxon>
        <taxon>Lachnospiraceae</taxon>
        <taxon>Roseburia</taxon>
    </lineage>
</organism>